<evidence type="ECO:0000313" key="2">
    <source>
        <dbReference type="EMBL" id="AYO29884.1"/>
    </source>
</evidence>
<name>A0A3G2R317_9FIRM</name>
<sequence length="339" mass="34498">MEPRNSNFEKGGNVVDSITDVKGIKVGHAQDLVAATGCTVVICEKGAVAGADVRGGAPGTRETDLLKPQNLVEKIHAIYLSGGSAFGLDGASGVMHYLEERGIGFDTGVAKVPIVSGAVIFDLNIGNPKKRPDLDMGYEACLNATDKNDAMGNVGAGAGATVGKFLGDKFSMKGGLGTASIKAGELIVGAIVVVNCLGDVVDPDTGRIIAGALSKDKTCFADTMKLIKNGAAGGGGLGRNTTIGVVATNAGLSKAGANKVASMAHNGLARTIRPVHTMYDGDTIFCMATGEVDGDISIVGSLAAEVAAIAVVRAVKSAESLAGIPAYRDLFDNPNYFLR</sequence>
<proteinExistence type="inferred from homology"/>
<evidence type="ECO:0000256" key="1">
    <source>
        <dbReference type="ARBA" id="ARBA00007068"/>
    </source>
</evidence>
<evidence type="ECO:0000313" key="3">
    <source>
        <dbReference type="Proteomes" id="UP000280960"/>
    </source>
</evidence>
<dbReference type="PANTHER" id="PTHR36512:SF3">
    <property type="entry name" value="BLR5678 PROTEIN"/>
    <property type="match status" value="1"/>
</dbReference>
<accession>A0A3G2R317</accession>
<dbReference type="GO" id="GO:0004177">
    <property type="term" value="F:aminopeptidase activity"/>
    <property type="evidence" value="ECO:0007669"/>
    <property type="project" value="TreeGrafter"/>
</dbReference>
<gene>
    <name evidence="2" type="ORF">D2962_04035</name>
</gene>
<reference evidence="2 3" key="1">
    <citation type="submission" date="2018-10" db="EMBL/GenBank/DDBJ databases">
        <authorList>
            <person name="Zhang X."/>
        </authorList>
    </citation>
    <scope>NUCLEOTIDE SEQUENCE [LARGE SCALE GENOMIC DNA]</scope>
    <source>
        <strain evidence="2 3">SK-G1</strain>
    </source>
</reference>
<organism evidence="2 3">
    <name type="scientific">Biomaibacter acetigenes</name>
    <dbReference type="NCBI Taxonomy" id="2316383"/>
    <lineage>
        <taxon>Bacteria</taxon>
        <taxon>Bacillati</taxon>
        <taxon>Bacillota</taxon>
        <taxon>Clostridia</taxon>
        <taxon>Thermosediminibacterales</taxon>
        <taxon>Tepidanaerobacteraceae</taxon>
        <taxon>Biomaibacter</taxon>
    </lineage>
</organism>
<dbReference type="KEGG" id="bacg:D2962_04035"/>
<dbReference type="Gene3D" id="3.60.70.12">
    <property type="entry name" value="L-amino peptidase D-ALA esterase/amidase"/>
    <property type="match status" value="1"/>
</dbReference>
<comment type="similarity">
    <text evidence="1">Belongs to the peptidase S58 family.</text>
</comment>
<dbReference type="InterPro" id="IPR005321">
    <property type="entry name" value="Peptidase_S58_DmpA"/>
</dbReference>
<dbReference type="SUPFAM" id="SSF56266">
    <property type="entry name" value="DmpA/ArgJ-like"/>
    <property type="match status" value="1"/>
</dbReference>
<keyword evidence="3" id="KW-1185">Reference proteome</keyword>
<dbReference type="Proteomes" id="UP000280960">
    <property type="component" value="Chromosome"/>
</dbReference>
<dbReference type="PANTHER" id="PTHR36512">
    <property type="entry name" value="D-AMINOPEPTIDASE"/>
    <property type="match status" value="1"/>
</dbReference>
<dbReference type="AlphaFoldDB" id="A0A3G2R317"/>
<dbReference type="EMBL" id="CP033169">
    <property type="protein sequence ID" value="AYO29884.1"/>
    <property type="molecule type" value="Genomic_DNA"/>
</dbReference>
<dbReference type="InterPro" id="IPR016117">
    <property type="entry name" value="ArgJ-like_dom_sf"/>
</dbReference>
<dbReference type="CDD" id="cd02252">
    <property type="entry name" value="nylC_like"/>
    <property type="match status" value="1"/>
</dbReference>
<dbReference type="Pfam" id="PF03576">
    <property type="entry name" value="Peptidase_S58"/>
    <property type="match status" value="1"/>
</dbReference>
<protein>
    <submittedName>
        <fullName evidence="2">Peptidase S58 family protein</fullName>
    </submittedName>
</protein>